<dbReference type="EMBL" id="SIDB01000001">
    <property type="protein sequence ID" value="KAI3438714.1"/>
    <property type="molecule type" value="Genomic_DNA"/>
</dbReference>
<proteinExistence type="predicted"/>
<feature type="compositionally biased region" description="Pro residues" evidence="1">
    <location>
        <begin position="128"/>
        <end position="142"/>
    </location>
</feature>
<accession>A0A9D4Z2C3</accession>
<reference evidence="3" key="1">
    <citation type="journal article" date="2019" name="Plant J.">
        <title>Chlorella vulgaris genome assembly and annotation reveals the molecular basis for metabolic acclimation to high light conditions.</title>
        <authorList>
            <person name="Cecchin M."/>
            <person name="Marcolungo L."/>
            <person name="Rossato M."/>
            <person name="Girolomoni L."/>
            <person name="Cosentino E."/>
            <person name="Cuine S."/>
            <person name="Li-Beisson Y."/>
            <person name="Delledonne M."/>
            <person name="Ballottari M."/>
        </authorList>
    </citation>
    <scope>NUCLEOTIDE SEQUENCE</scope>
    <source>
        <strain evidence="3">211/11P</strain>
    </source>
</reference>
<reference evidence="3" key="2">
    <citation type="submission" date="2020-11" db="EMBL/GenBank/DDBJ databases">
        <authorList>
            <person name="Cecchin M."/>
            <person name="Marcolungo L."/>
            <person name="Rossato M."/>
            <person name="Girolomoni L."/>
            <person name="Cosentino E."/>
            <person name="Cuine S."/>
            <person name="Li-Beisson Y."/>
            <person name="Delledonne M."/>
            <person name="Ballottari M."/>
        </authorList>
    </citation>
    <scope>NUCLEOTIDE SEQUENCE</scope>
    <source>
        <strain evidence="3">211/11P</strain>
        <tissue evidence="3">Whole cell</tissue>
    </source>
</reference>
<feature type="compositionally biased region" description="Low complexity" evidence="1">
    <location>
        <begin position="171"/>
        <end position="184"/>
    </location>
</feature>
<evidence type="ECO:0000313" key="4">
    <source>
        <dbReference type="Proteomes" id="UP001055712"/>
    </source>
</evidence>
<organism evidence="3 4">
    <name type="scientific">Chlorella vulgaris</name>
    <name type="common">Green alga</name>
    <dbReference type="NCBI Taxonomy" id="3077"/>
    <lineage>
        <taxon>Eukaryota</taxon>
        <taxon>Viridiplantae</taxon>
        <taxon>Chlorophyta</taxon>
        <taxon>core chlorophytes</taxon>
        <taxon>Trebouxiophyceae</taxon>
        <taxon>Chlorellales</taxon>
        <taxon>Chlorellaceae</taxon>
        <taxon>Chlorella clade</taxon>
        <taxon>Chlorella</taxon>
    </lineage>
</organism>
<evidence type="ECO:0000313" key="3">
    <source>
        <dbReference type="EMBL" id="KAI3438714.1"/>
    </source>
</evidence>
<feature type="region of interest" description="Disordered" evidence="1">
    <location>
        <begin position="163"/>
        <end position="235"/>
    </location>
</feature>
<evidence type="ECO:0000256" key="1">
    <source>
        <dbReference type="SAM" id="MobiDB-lite"/>
    </source>
</evidence>
<name>A0A9D4Z2C3_CHLVU</name>
<gene>
    <name evidence="3" type="ORF">D9Q98_001134</name>
</gene>
<protein>
    <submittedName>
        <fullName evidence="3">Uncharacterized protein</fullName>
    </submittedName>
</protein>
<dbReference type="AlphaFoldDB" id="A0A9D4Z2C3"/>
<keyword evidence="2" id="KW-1133">Transmembrane helix</keyword>
<dbReference type="Proteomes" id="UP001055712">
    <property type="component" value="Unassembled WGS sequence"/>
</dbReference>
<comment type="caution">
    <text evidence="3">The sequence shown here is derived from an EMBL/GenBank/DDBJ whole genome shotgun (WGS) entry which is preliminary data.</text>
</comment>
<keyword evidence="2" id="KW-0472">Membrane</keyword>
<keyword evidence="4" id="KW-1185">Reference proteome</keyword>
<feature type="region of interest" description="Disordered" evidence="1">
    <location>
        <begin position="100"/>
        <end position="142"/>
    </location>
</feature>
<sequence>MRARVLAAAAGPATGWAISRGVLYFGVAAVVLVWACGFSIIFRRCMKRRRQERQTAADEGTPQQSTQQQGVQQLASSGEAPVVIVNPDNTSGLGIKEEACGRQSQDTAGPDVGTIKAHPDGRMAGPPALQPPPPPQDLEPWPPQAWLMQQQWVRQQPTQFSVEMGEARGWPDAGQQGAEPAAEAHVVATIISTPAPASSDGNGGPSSNTSSSGSSRGTGDATSGNGGPWGYRVPR</sequence>
<feature type="transmembrane region" description="Helical" evidence="2">
    <location>
        <begin position="22"/>
        <end position="42"/>
    </location>
</feature>
<feature type="region of interest" description="Disordered" evidence="1">
    <location>
        <begin position="53"/>
        <end position="88"/>
    </location>
</feature>
<feature type="compositionally biased region" description="Low complexity" evidence="1">
    <location>
        <begin position="194"/>
        <end position="223"/>
    </location>
</feature>
<evidence type="ECO:0000256" key="2">
    <source>
        <dbReference type="SAM" id="Phobius"/>
    </source>
</evidence>
<feature type="compositionally biased region" description="Low complexity" evidence="1">
    <location>
        <begin position="63"/>
        <end position="73"/>
    </location>
</feature>
<keyword evidence="2" id="KW-0812">Transmembrane</keyword>